<dbReference type="PROSITE" id="PS50263">
    <property type="entry name" value="CN_HYDROLASE"/>
    <property type="match status" value="1"/>
</dbReference>
<dbReference type="SUPFAM" id="SSF56317">
    <property type="entry name" value="Carbon-nitrogen hydrolase"/>
    <property type="match status" value="1"/>
</dbReference>
<evidence type="ECO:0000313" key="3">
    <source>
        <dbReference type="EMBL" id="AJE46128.1"/>
    </source>
</evidence>
<dbReference type="InterPro" id="IPR050345">
    <property type="entry name" value="Aliph_Amidase/BUP"/>
</dbReference>
<dbReference type="Proteomes" id="UP000031521">
    <property type="component" value="Chromosome"/>
</dbReference>
<dbReference type="RefSeq" id="WP_052453087.1">
    <property type="nucleotide sequence ID" value="NZ_CP004393.1"/>
</dbReference>
<dbReference type="EMBL" id="CP004393">
    <property type="protein sequence ID" value="AJE46128.1"/>
    <property type="molecule type" value="Genomic_DNA"/>
</dbReference>
<feature type="domain" description="CN hydrolase" evidence="2">
    <location>
        <begin position="1"/>
        <end position="260"/>
    </location>
</feature>
<dbReference type="AlphaFoldDB" id="A0A0B5DRF4"/>
<dbReference type="PANTHER" id="PTHR43674:SF2">
    <property type="entry name" value="BETA-UREIDOPROPIONASE"/>
    <property type="match status" value="1"/>
</dbReference>
<accession>A0A0B5DRF4</accession>
<keyword evidence="1 3" id="KW-0378">Hydrolase</keyword>
<dbReference type="Pfam" id="PF00795">
    <property type="entry name" value="CN_hydrolase"/>
    <property type="match status" value="1"/>
</dbReference>
<evidence type="ECO:0000256" key="1">
    <source>
        <dbReference type="ARBA" id="ARBA00022801"/>
    </source>
</evidence>
<name>A0A0B5DRF4_9RHOB</name>
<dbReference type="InterPro" id="IPR036526">
    <property type="entry name" value="C-N_Hydrolase_sf"/>
</dbReference>
<reference evidence="3 4" key="1">
    <citation type="journal article" date="2014" name="Int. J. Syst. Evol. Microbiol.">
        <title>Celeribacter indicus sp. nov., a polycyclic aromatic hydrocarbon-degrading bacterium from deep-sea sediment and reclassification of Huaishuia halophila as Celeribacter halophilus comb. nov.</title>
        <authorList>
            <person name="Lai Q."/>
            <person name="Cao J."/>
            <person name="Yuan J."/>
            <person name="Li F."/>
            <person name="Shao Z."/>
        </authorList>
    </citation>
    <scope>NUCLEOTIDE SEQUENCE [LARGE SCALE GENOMIC DNA]</scope>
    <source>
        <strain evidence="3">P73</strain>
    </source>
</reference>
<organism evidence="3 4">
    <name type="scientific">Celeribacter indicus</name>
    <dbReference type="NCBI Taxonomy" id="1208324"/>
    <lineage>
        <taxon>Bacteria</taxon>
        <taxon>Pseudomonadati</taxon>
        <taxon>Pseudomonadota</taxon>
        <taxon>Alphaproteobacteria</taxon>
        <taxon>Rhodobacterales</taxon>
        <taxon>Roseobacteraceae</taxon>
        <taxon>Celeribacter</taxon>
    </lineage>
</organism>
<dbReference type="OrthoDB" id="9811121at2"/>
<protein>
    <submittedName>
        <fullName evidence="3">Carbon-nitrogen family hydrolase</fullName>
    </submittedName>
</protein>
<dbReference type="HOGENOM" id="CLU_030130_5_0_5"/>
<dbReference type="PANTHER" id="PTHR43674">
    <property type="entry name" value="NITRILASE C965.09-RELATED"/>
    <property type="match status" value="1"/>
</dbReference>
<evidence type="ECO:0000313" key="4">
    <source>
        <dbReference type="Proteomes" id="UP000031521"/>
    </source>
</evidence>
<dbReference type="InterPro" id="IPR003010">
    <property type="entry name" value="C-N_Hydrolase"/>
</dbReference>
<proteinExistence type="predicted"/>
<dbReference type="Gene3D" id="3.60.110.10">
    <property type="entry name" value="Carbon-nitrogen hydrolase"/>
    <property type="match status" value="1"/>
</dbReference>
<dbReference type="GO" id="GO:0016811">
    <property type="term" value="F:hydrolase activity, acting on carbon-nitrogen (but not peptide) bonds, in linear amides"/>
    <property type="evidence" value="ECO:0007669"/>
    <property type="project" value="UniProtKB-ARBA"/>
</dbReference>
<sequence length="289" mass="30735">MRLAAATWAPVWHDRPGAWLDRYRSALAQIRADRDTLVVFPEYAALEAAFHGAGGGSAAEWMARGAASFDSYCDGIRTLVSETGATILGGSGFARDGEGIVNRALFCAPEGEVAVEKRMPTPYERTLGLRPGRPAPLIETRFGALAAIICYDSEFPLIARSYAEAGAEILLVPSCTDTEQGASRVEIGCRARALEGQMLVAMAPLVGEVPECEVVDVNLGRAAVFCPPDTGLPPDGTLAAGPRNAPGFAILNGLEAERERARKGGQVGVRGHWTETETGPRAFPRTILR</sequence>
<keyword evidence="4" id="KW-1185">Reference proteome</keyword>
<dbReference type="STRING" id="1208324.P73_1413"/>
<gene>
    <name evidence="3" type="ORF">P73_1413</name>
</gene>
<evidence type="ECO:0000259" key="2">
    <source>
        <dbReference type="PROSITE" id="PS50263"/>
    </source>
</evidence>
<dbReference type="KEGG" id="cid:P73_1413"/>